<dbReference type="Gene3D" id="2.60.40.10">
    <property type="entry name" value="Immunoglobulins"/>
    <property type="match status" value="2"/>
</dbReference>
<dbReference type="PANTHER" id="PTHR13771:SF9">
    <property type="entry name" value="INTERCELLULAR ADHESION MOLECULE 5"/>
    <property type="match status" value="1"/>
</dbReference>
<dbReference type="InterPro" id="IPR047012">
    <property type="entry name" value="ICAM_VCAM"/>
</dbReference>
<dbReference type="SUPFAM" id="SSF48726">
    <property type="entry name" value="Immunoglobulin"/>
    <property type="match status" value="1"/>
</dbReference>
<sequence>MFTMILLDWAAHLCYHVLLPEYDCRDKPVFTPSRLVVKYGDPVSATCVMCKNDCLGTFFGLETPLGLKSENGTTVVWTVLKMTEWNTSPLCYYNRYDDKQCCSLLPVTVYQPLQNVTLTVVNHTGPMFEHGRYTLQCTVEDVFPLELLTVTFFRGQRILSVLHHQLNHEQQDTPVTERCTLSINASEEDDGAQYWCKAELELGSEGPQPPQVRESQALTTTVHSGSNLEEHKYLFYYLLAGPSQLCLLVIRDVPIQLFHFHYDPDIAALSTGRYQYQFDVIARIIHTFVTYFVVWNIRKGLI</sequence>
<evidence type="ECO:0000313" key="4">
    <source>
        <dbReference type="Proteomes" id="UP000694680"/>
    </source>
</evidence>
<evidence type="ECO:0000313" key="3">
    <source>
        <dbReference type="Ensembl" id="ENSGWIP00000000206.1"/>
    </source>
</evidence>
<keyword evidence="4" id="KW-1185">Reference proteome</keyword>
<dbReference type="Ensembl" id="ENSGWIT00000000225.1">
    <property type="protein sequence ID" value="ENSGWIP00000000206.1"/>
    <property type="gene ID" value="ENSGWIG00000000120.1"/>
</dbReference>
<reference evidence="3" key="2">
    <citation type="submission" date="2025-08" db="UniProtKB">
        <authorList>
            <consortium name="Ensembl"/>
        </authorList>
    </citation>
    <scope>IDENTIFICATION</scope>
</reference>
<dbReference type="AlphaFoldDB" id="A0A8C5D2M9"/>
<feature type="domain" description="Ig-like" evidence="2">
    <location>
        <begin position="106"/>
        <end position="219"/>
    </location>
</feature>
<name>A0A8C5D2M9_GOUWI</name>
<protein>
    <recommendedName>
        <fullName evidence="2">Ig-like domain-containing protein</fullName>
    </recommendedName>
</protein>
<dbReference type="InterPro" id="IPR007110">
    <property type="entry name" value="Ig-like_dom"/>
</dbReference>
<proteinExistence type="predicted"/>
<reference evidence="3" key="3">
    <citation type="submission" date="2025-09" db="UniProtKB">
        <authorList>
            <consortium name="Ensembl"/>
        </authorList>
    </citation>
    <scope>IDENTIFICATION</scope>
</reference>
<reference evidence="3" key="1">
    <citation type="submission" date="2020-06" db="EMBL/GenBank/DDBJ databases">
        <authorList>
            <consortium name="Wellcome Sanger Institute Data Sharing"/>
        </authorList>
    </citation>
    <scope>NUCLEOTIDE SEQUENCE [LARGE SCALE GENOMIC DNA]</scope>
</reference>
<dbReference type="InterPro" id="IPR036179">
    <property type="entry name" value="Ig-like_dom_sf"/>
</dbReference>
<dbReference type="PANTHER" id="PTHR13771">
    <property type="entry name" value="INTERCELLULAR ADHESION MOLECULE"/>
    <property type="match status" value="1"/>
</dbReference>
<dbReference type="GO" id="GO:0007155">
    <property type="term" value="P:cell adhesion"/>
    <property type="evidence" value="ECO:0007669"/>
    <property type="project" value="InterPro"/>
</dbReference>
<dbReference type="InterPro" id="IPR013783">
    <property type="entry name" value="Ig-like_fold"/>
</dbReference>
<dbReference type="GO" id="GO:0005178">
    <property type="term" value="F:integrin binding"/>
    <property type="evidence" value="ECO:0007669"/>
    <property type="project" value="InterPro"/>
</dbReference>
<accession>A0A8C5D2M9</accession>
<feature type="chain" id="PRO_5034598443" description="Ig-like domain-containing protein" evidence="1">
    <location>
        <begin position="17"/>
        <end position="302"/>
    </location>
</feature>
<organism evidence="3 4">
    <name type="scientific">Gouania willdenowi</name>
    <name type="common">Blunt-snouted clingfish</name>
    <name type="synonym">Lepadogaster willdenowi</name>
    <dbReference type="NCBI Taxonomy" id="441366"/>
    <lineage>
        <taxon>Eukaryota</taxon>
        <taxon>Metazoa</taxon>
        <taxon>Chordata</taxon>
        <taxon>Craniata</taxon>
        <taxon>Vertebrata</taxon>
        <taxon>Euteleostomi</taxon>
        <taxon>Actinopterygii</taxon>
        <taxon>Neopterygii</taxon>
        <taxon>Teleostei</taxon>
        <taxon>Neoteleostei</taxon>
        <taxon>Acanthomorphata</taxon>
        <taxon>Ovalentaria</taxon>
        <taxon>Blenniimorphae</taxon>
        <taxon>Blenniiformes</taxon>
        <taxon>Gobiesocoidei</taxon>
        <taxon>Gobiesocidae</taxon>
        <taxon>Gobiesocinae</taxon>
        <taxon>Gouania</taxon>
    </lineage>
</organism>
<evidence type="ECO:0000256" key="1">
    <source>
        <dbReference type="SAM" id="SignalP"/>
    </source>
</evidence>
<keyword evidence="1" id="KW-0732">Signal</keyword>
<feature type="signal peptide" evidence="1">
    <location>
        <begin position="1"/>
        <end position="16"/>
    </location>
</feature>
<dbReference type="Proteomes" id="UP000694680">
    <property type="component" value="Chromosome 1"/>
</dbReference>
<evidence type="ECO:0000259" key="2">
    <source>
        <dbReference type="PROSITE" id="PS50835"/>
    </source>
</evidence>
<dbReference type="PROSITE" id="PS50835">
    <property type="entry name" value="IG_LIKE"/>
    <property type="match status" value="1"/>
</dbReference>